<accession>A0A1W1C9Z9</accession>
<keyword evidence="1" id="KW-0175">Coiled coil</keyword>
<organism evidence="2">
    <name type="scientific">hydrothermal vent metagenome</name>
    <dbReference type="NCBI Taxonomy" id="652676"/>
    <lineage>
        <taxon>unclassified sequences</taxon>
        <taxon>metagenomes</taxon>
        <taxon>ecological metagenomes</taxon>
    </lineage>
</organism>
<dbReference type="EMBL" id="FPHE01000116">
    <property type="protein sequence ID" value="SFV62521.1"/>
    <property type="molecule type" value="Genomic_DNA"/>
</dbReference>
<sequence>MSQAPQNLPKRTRVLIKDILFQEKYRLTHTQMDVMAYIINALSWATKIGAFFPLTNKKFREDLPQISEKTLEESLRVLKSLGLIEVEMITVPTWKNARVRGISVLPKGLEYNSSYYKADEKEIIDNLRKQVTMLQNQLKNIKTEEIETEIPSEIENIILEKTNETENKILEEAKNSTKYDNLEFTELVKTVTKEFGETSEPICNGVKGWQKESKFYINSYNKVAVLTPLGDFIQLKDPLDISDFWKYLDKNRHKIGEIVDYTKELTIEELNRRYIGLDINLNNTKLSVYKIEEFKNGVKVILKDGSSGKSVVISRGGKHVVLGLKECEDTLLGLRC</sequence>
<name>A0A1W1C9Z9_9ZZZZ</name>
<feature type="coiled-coil region" evidence="1">
    <location>
        <begin position="117"/>
        <end position="144"/>
    </location>
</feature>
<evidence type="ECO:0000256" key="1">
    <source>
        <dbReference type="SAM" id="Coils"/>
    </source>
</evidence>
<protein>
    <submittedName>
        <fullName evidence="2">Uncharacterized protein</fullName>
    </submittedName>
</protein>
<reference evidence="2" key="1">
    <citation type="submission" date="2016-10" db="EMBL/GenBank/DDBJ databases">
        <authorList>
            <person name="de Groot N.N."/>
        </authorList>
    </citation>
    <scope>NUCLEOTIDE SEQUENCE</scope>
</reference>
<gene>
    <name evidence="2" type="ORF">MNB_SV-12-268</name>
</gene>
<proteinExistence type="predicted"/>
<evidence type="ECO:0000313" key="2">
    <source>
        <dbReference type="EMBL" id="SFV62521.1"/>
    </source>
</evidence>
<dbReference type="AlphaFoldDB" id="A0A1W1C9Z9"/>